<evidence type="ECO:0000313" key="2">
    <source>
        <dbReference type="Proteomes" id="UP000010467"/>
    </source>
</evidence>
<protein>
    <recommendedName>
        <fullName evidence="3">Phage recombination protein Bet</fullName>
    </recommendedName>
</protein>
<dbReference type="RefSeq" id="WP_015235851.1">
    <property type="nucleotide sequence ID" value="NC_019793.1"/>
</dbReference>
<dbReference type="KEGG" id="dpd:Deipe_2050"/>
<dbReference type="EMBL" id="CP003382">
    <property type="protein sequence ID" value="AFZ67546.1"/>
    <property type="molecule type" value="Genomic_DNA"/>
</dbReference>
<dbReference type="OrthoDB" id="1494353at2"/>
<dbReference type="HOGENOM" id="CLU_1098082_0_0_0"/>
<dbReference type="Proteomes" id="UP000010467">
    <property type="component" value="Chromosome"/>
</dbReference>
<dbReference type="AlphaFoldDB" id="L0A125"/>
<sequence length="269" mass="30078">MTAIEKLHDGIDREAILRHLNLNMRDPAAQALVLVCERYSLDPILKHAVLIQGRMYVTRDGLLHVAHASGQLDGIEVLEQGETDTHYTAKVAVYRKDMGRPFTYIGRFPKSQRMAKEYGPEMAVKCGEVMALRRAFDVALCAAEERWDEEAQRDLTVQAPPAPQRAIEAPTQVMDAEVISMPADQPEKATKGQFGAINGYLQSRFEFTDDERAQKLDFLAWLLSLPALASSKDLTQDQARTVLTVLSACKEPQELLANWQASRLLANTN</sequence>
<proteinExistence type="predicted"/>
<keyword evidence="2" id="KW-1185">Reference proteome</keyword>
<organism evidence="1 2">
    <name type="scientific">Deinococcus peraridilitoris (strain DSM 19664 / LMG 22246 / CIP 109416 / KR-200)</name>
    <dbReference type="NCBI Taxonomy" id="937777"/>
    <lineage>
        <taxon>Bacteria</taxon>
        <taxon>Thermotogati</taxon>
        <taxon>Deinococcota</taxon>
        <taxon>Deinococci</taxon>
        <taxon>Deinococcales</taxon>
        <taxon>Deinococcaceae</taxon>
        <taxon>Deinococcus</taxon>
    </lineage>
</organism>
<gene>
    <name evidence="1" type="ordered locus">Deipe_2050</name>
</gene>
<dbReference type="PATRIC" id="fig|937777.3.peg.2060"/>
<evidence type="ECO:0000313" key="1">
    <source>
        <dbReference type="EMBL" id="AFZ67546.1"/>
    </source>
</evidence>
<accession>L0A125</accession>
<reference evidence="2" key="1">
    <citation type="submission" date="2012-03" db="EMBL/GenBank/DDBJ databases">
        <title>Complete sequence of chromosome of Deinococcus peraridilitoris DSM 19664.</title>
        <authorList>
            <person name="Lucas S."/>
            <person name="Copeland A."/>
            <person name="Lapidus A."/>
            <person name="Glavina del Rio T."/>
            <person name="Dalin E."/>
            <person name="Tice H."/>
            <person name="Bruce D."/>
            <person name="Goodwin L."/>
            <person name="Pitluck S."/>
            <person name="Peters L."/>
            <person name="Mikhailova N."/>
            <person name="Lu M."/>
            <person name="Kyrpides N."/>
            <person name="Mavromatis K."/>
            <person name="Ivanova N."/>
            <person name="Brettin T."/>
            <person name="Detter J.C."/>
            <person name="Han C."/>
            <person name="Larimer F."/>
            <person name="Land M."/>
            <person name="Hauser L."/>
            <person name="Markowitz V."/>
            <person name="Cheng J.-F."/>
            <person name="Hugenholtz P."/>
            <person name="Woyke T."/>
            <person name="Wu D."/>
            <person name="Pukall R."/>
            <person name="Steenblock K."/>
            <person name="Brambilla E."/>
            <person name="Klenk H.-P."/>
            <person name="Eisen J.A."/>
        </authorList>
    </citation>
    <scope>NUCLEOTIDE SEQUENCE [LARGE SCALE GENOMIC DNA]</scope>
    <source>
        <strain evidence="2">DSM 19664 / LMG 22246 / CIP 109416 / KR-200</strain>
    </source>
</reference>
<dbReference type="STRING" id="937777.Deipe_2050"/>
<evidence type="ECO:0008006" key="3">
    <source>
        <dbReference type="Google" id="ProtNLM"/>
    </source>
</evidence>
<name>L0A125_DEIPD</name>
<dbReference type="eggNOG" id="ENOG5033GS8">
    <property type="taxonomic scope" value="Bacteria"/>
</dbReference>